<dbReference type="Proteomes" id="UP000834106">
    <property type="component" value="Chromosome 15"/>
</dbReference>
<reference evidence="2" key="1">
    <citation type="submission" date="2023-05" db="EMBL/GenBank/DDBJ databases">
        <authorList>
            <person name="Huff M."/>
        </authorList>
    </citation>
    <scope>NUCLEOTIDE SEQUENCE</scope>
</reference>
<evidence type="ECO:0000313" key="3">
    <source>
        <dbReference type="Proteomes" id="UP000834106"/>
    </source>
</evidence>
<evidence type="ECO:0000256" key="1">
    <source>
        <dbReference type="SAM" id="MobiDB-lite"/>
    </source>
</evidence>
<accession>A0AAD2E7E9</accession>
<keyword evidence="3" id="KW-1185">Reference proteome</keyword>
<sequence length="159" mass="17933">MAYNRKNSTVSFRVPRPTTHLDVEEISSTHVDPNSRTRHVRWSDVMDGGMITALLHQLLTGHKRSDNDFSSYHVSKAIESVYNECGVMGKPQFGKWRTKLCPGHDDLEAIFGNDSATGDCAVTSNNNFSPIHDENVNEVDDQNEDMDRSPIRSPKRNTE</sequence>
<evidence type="ECO:0000313" key="2">
    <source>
        <dbReference type="EMBL" id="CAI9777521.1"/>
    </source>
</evidence>
<dbReference type="EMBL" id="OU503050">
    <property type="protein sequence ID" value="CAI9777521.1"/>
    <property type="molecule type" value="Genomic_DNA"/>
</dbReference>
<organism evidence="2 3">
    <name type="scientific">Fraxinus pennsylvanica</name>
    <dbReference type="NCBI Taxonomy" id="56036"/>
    <lineage>
        <taxon>Eukaryota</taxon>
        <taxon>Viridiplantae</taxon>
        <taxon>Streptophyta</taxon>
        <taxon>Embryophyta</taxon>
        <taxon>Tracheophyta</taxon>
        <taxon>Spermatophyta</taxon>
        <taxon>Magnoliopsida</taxon>
        <taxon>eudicotyledons</taxon>
        <taxon>Gunneridae</taxon>
        <taxon>Pentapetalae</taxon>
        <taxon>asterids</taxon>
        <taxon>lamiids</taxon>
        <taxon>Lamiales</taxon>
        <taxon>Oleaceae</taxon>
        <taxon>Oleeae</taxon>
        <taxon>Fraxinus</taxon>
    </lineage>
</organism>
<protein>
    <submittedName>
        <fullName evidence="2">Uncharacterized protein</fullName>
    </submittedName>
</protein>
<name>A0AAD2E7E9_9LAMI</name>
<gene>
    <name evidence="2" type="ORF">FPE_LOCUS24951</name>
</gene>
<proteinExistence type="predicted"/>
<feature type="region of interest" description="Disordered" evidence="1">
    <location>
        <begin position="127"/>
        <end position="159"/>
    </location>
</feature>
<dbReference type="AlphaFoldDB" id="A0AAD2E7E9"/>
<feature type="compositionally biased region" description="Basic and acidic residues" evidence="1">
    <location>
        <begin position="145"/>
        <end position="159"/>
    </location>
</feature>